<dbReference type="PATRIC" id="fig|754436.4.peg.3628"/>
<evidence type="ECO:0000313" key="1">
    <source>
        <dbReference type="EMBL" id="KLU99558.1"/>
    </source>
</evidence>
<name>A0A0J1GJ61_9GAMM</name>
<sequence>MFIVLALATLLSGCPLDGDNGKNGETGPTGETGLSGINCWDLDGDRINDSDEDKNNDGLWDANDCVTVINAERLLQSAEAEFNHQHLCEALANLGQYPTGCPSAAHTVPTGTLTRINQNLLFDDGSGGFETCNFPPNNGLLSIELRDDLDKPGEKDAWFVLDGGYIAKTLQLAYTDVIDNNSCRNECAGDVNCIASLALESGTRAECKIFYHSDTISAYERLCGVSGGGLTPTEICALSLRGQALWDVKCP</sequence>
<dbReference type="EMBL" id="LDOV01000030">
    <property type="protein sequence ID" value="KLU99558.1"/>
    <property type="molecule type" value="Genomic_DNA"/>
</dbReference>
<reference evidence="1 2" key="1">
    <citation type="submission" date="2015-05" db="EMBL/GenBank/DDBJ databases">
        <title>Photobacterium galathea sp. nov.</title>
        <authorList>
            <person name="Machado H."/>
            <person name="Gram L."/>
        </authorList>
    </citation>
    <scope>NUCLEOTIDE SEQUENCE [LARGE SCALE GENOMIC DNA]</scope>
    <source>
        <strain evidence="1 2">DSM 25995</strain>
    </source>
</reference>
<comment type="caution">
    <text evidence="1">The sequence shown here is derived from an EMBL/GenBank/DDBJ whole genome shotgun (WGS) entry which is preliminary data.</text>
</comment>
<evidence type="ECO:0000313" key="2">
    <source>
        <dbReference type="Proteomes" id="UP000036426"/>
    </source>
</evidence>
<proteinExistence type="predicted"/>
<organism evidence="1 2">
    <name type="scientific">Photobacterium aphoticum</name>
    <dbReference type="NCBI Taxonomy" id="754436"/>
    <lineage>
        <taxon>Bacteria</taxon>
        <taxon>Pseudomonadati</taxon>
        <taxon>Pseudomonadota</taxon>
        <taxon>Gammaproteobacteria</taxon>
        <taxon>Vibrionales</taxon>
        <taxon>Vibrionaceae</taxon>
        <taxon>Photobacterium</taxon>
    </lineage>
</organism>
<dbReference type="AlphaFoldDB" id="A0A0J1GJ61"/>
<protein>
    <submittedName>
        <fullName evidence="1">Uncharacterized protein</fullName>
    </submittedName>
</protein>
<gene>
    <name evidence="1" type="ORF">ABT58_17120</name>
</gene>
<dbReference type="Proteomes" id="UP000036426">
    <property type="component" value="Unassembled WGS sequence"/>
</dbReference>
<keyword evidence="2" id="KW-1185">Reference proteome</keyword>
<accession>A0A0J1GJ61</accession>
<dbReference type="RefSeq" id="WP_047875643.1">
    <property type="nucleotide sequence ID" value="NZ_BMYC01000012.1"/>
</dbReference>